<reference evidence="3 4" key="1">
    <citation type="journal article" date="2015" name="Nature">
        <title>rRNA introns, odd ribosomes, and small enigmatic genomes across a large radiation of phyla.</title>
        <authorList>
            <person name="Brown C.T."/>
            <person name="Hug L.A."/>
            <person name="Thomas B.C."/>
            <person name="Sharon I."/>
            <person name="Castelle C.J."/>
            <person name="Singh A."/>
            <person name="Wilkins M.J."/>
            <person name="Williams K.H."/>
            <person name="Banfield J.F."/>
        </authorList>
    </citation>
    <scope>NUCLEOTIDE SEQUENCE [LARGE SCALE GENOMIC DNA]</scope>
</reference>
<dbReference type="Pfam" id="PF01408">
    <property type="entry name" value="GFO_IDH_MocA"/>
    <property type="match status" value="1"/>
</dbReference>
<organism evidence="3 4">
    <name type="scientific">Candidatus Falkowbacteria bacterium GW2011_GWA2_41_14</name>
    <dbReference type="NCBI Taxonomy" id="1618635"/>
    <lineage>
        <taxon>Bacteria</taxon>
        <taxon>Candidatus Falkowiibacteriota</taxon>
    </lineage>
</organism>
<dbReference type="PANTHER" id="PTHR43708">
    <property type="entry name" value="CONSERVED EXPRESSED OXIDOREDUCTASE (EUROFUNG)"/>
    <property type="match status" value="1"/>
</dbReference>
<evidence type="ECO:0000259" key="1">
    <source>
        <dbReference type="Pfam" id="PF01408"/>
    </source>
</evidence>
<dbReference type="Gene3D" id="3.40.50.720">
    <property type="entry name" value="NAD(P)-binding Rossmann-like Domain"/>
    <property type="match status" value="1"/>
</dbReference>
<evidence type="ECO:0000313" key="4">
    <source>
        <dbReference type="Proteomes" id="UP000034190"/>
    </source>
</evidence>
<dbReference type="EMBL" id="LCAP01000001">
    <property type="protein sequence ID" value="KKR91843.1"/>
    <property type="molecule type" value="Genomic_DNA"/>
</dbReference>
<feature type="domain" description="GFO/IDH/MocA-like oxidoreductase" evidence="2">
    <location>
        <begin position="167"/>
        <end position="297"/>
    </location>
</feature>
<protein>
    <submittedName>
        <fullName evidence="3">Oxidoreductase domain protein</fullName>
    </submittedName>
</protein>
<dbReference type="AlphaFoldDB" id="A0A0G0USY8"/>
<comment type="caution">
    <text evidence="3">The sequence shown here is derived from an EMBL/GenBank/DDBJ whole genome shotgun (WGS) entry which is preliminary data.</text>
</comment>
<evidence type="ECO:0000313" key="3">
    <source>
        <dbReference type="EMBL" id="KKR91843.1"/>
    </source>
</evidence>
<accession>A0A0G0USY8</accession>
<evidence type="ECO:0000259" key="2">
    <source>
        <dbReference type="Pfam" id="PF22725"/>
    </source>
</evidence>
<proteinExistence type="predicted"/>
<name>A0A0G0USY8_9BACT</name>
<sequence>MLQSRQTQTETNIKERTEIMSSPRPLNIGLVGGGRGAFIVHPHHRAINMDGTRRVVAGALFPDPKIALEEAKNWPYPIRGYGSYDDMISANATLSPEDRLDYVLIVTPNNVHFDPAMKAMKAGIAVFCEKPLCLNLKEAHTLVETARELNIPFGVAHTYLGHWTSRLARYIVRRGLLGKVRWVDSYYIQGWLATKLEATGHQQASWRVDPKQAGGSGCGGDIGTHALMQLRYVTGLDVTQLSAQMETFVEGRMLDDHLTVYCKLSNGGKALVRASQICIGHKNDLGIAISGTKGTLEWKQEDPERLTIYLADQPDRVYWRGAVTPGDGFLPKDIPADLLAEPTIPVEKDVAASQTPGQVACDGSKYASVADGWMGIAFIQTCVKSKGAWTDMPKLTPKQPVQAAA</sequence>
<dbReference type="PANTHER" id="PTHR43708:SF3">
    <property type="entry name" value="OXIDOREDUCTASE"/>
    <property type="match status" value="1"/>
</dbReference>
<dbReference type="Gene3D" id="3.30.360.10">
    <property type="entry name" value="Dihydrodipicolinate Reductase, domain 2"/>
    <property type="match status" value="1"/>
</dbReference>
<gene>
    <name evidence="3" type="ORF">UU43_C0001G0023</name>
</gene>
<dbReference type="InterPro" id="IPR051317">
    <property type="entry name" value="Gfo/Idh/MocA_oxidoreduct"/>
</dbReference>
<dbReference type="Proteomes" id="UP000034190">
    <property type="component" value="Unassembled WGS sequence"/>
</dbReference>
<dbReference type="InterPro" id="IPR055170">
    <property type="entry name" value="GFO_IDH_MocA-like_dom"/>
</dbReference>
<dbReference type="InterPro" id="IPR000683">
    <property type="entry name" value="Gfo/Idh/MocA-like_OxRdtase_N"/>
</dbReference>
<feature type="domain" description="Gfo/Idh/MocA-like oxidoreductase N-terminal" evidence="1">
    <location>
        <begin position="26"/>
        <end position="156"/>
    </location>
</feature>
<dbReference type="GO" id="GO:0000166">
    <property type="term" value="F:nucleotide binding"/>
    <property type="evidence" value="ECO:0007669"/>
    <property type="project" value="InterPro"/>
</dbReference>
<dbReference type="InterPro" id="IPR036291">
    <property type="entry name" value="NAD(P)-bd_dom_sf"/>
</dbReference>
<dbReference type="Pfam" id="PF22725">
    <property type="entry name" value="GFO_IDH_MocA_C3"/>
    <property type="match status" value="1"/>
</dbReference>
<dbReference type="SUPFAM" id="SSF51735">
    <property type="entry name" value="NAD(P)-binding Rossmann-fold domains"/>
    <property type="match status" value="1"/>
</dbReference>
<dbReference type="SUPFAM" id="SSF55347">
    <property type="entry name" value="Glyceraldehyde-3-phosphate dehydrogenase-like, C-terminal domain"/>
    <property type="match status" value="1"/>
</dbReference>